<dbReference type="AlphaFoldDB" id="A0A3M6Q8B5"/>
<keyword evidence="3" id="KW-1185">Reference proteome</keyword>
<organism evidence="2 3">
    <name type="scientific">Allofranklinella schreckenbergeri</name>
    <dbReference type="NCBI Taxonomy" id="1076744"/>
    <lineage>
        <taxon>Bacteria</taxon>
        <taxon>Pseudomonadati</taxon>
        <taxon>Pseudomonadota</taxon>
        <taxon>Betaproteobacteria</taxon>
        <taxon>Burkholderiales</taxon>
        <taxon>Comamonadaceae</taxon>
        <taxon>Allofranklinella</taxon>
    </lineage>
</organism>
<sequence length="323" mass="36458">MQIPRYWAEASAPAKKRSRHRVNVRRWGWSDDSPAAAQAHAQQRLQEALACMGKPGEPRARESHPRGYNGADGLPICEEILDTRGSAVLTRNSYGAHCLNTPDVLFADVDYANRYKGLGMGGVIVLLFLCGISFMAGWASTAYAIGLALVMLLLFSAYQNWAHRPAVQHRRALRRIHRFARQHPDWGLRVYQTPAGLRVLVTHQPFMPDAPEVLALFDALRVDPLYRRMCQVQQCFRARVSAKPWRMGIRSSIMPNVRIKWPVPPQYAQHRATWVANYEKNARQYAACRFIESLGRPEVDPGVQAVLDWHDALSQARSALALA</sequence>
<keyword evidence="1" id="KW-0472">Membrane</keyword>
<evidence type="ECO:0008006" key="4">
    <source>
        <dbReference type="Google" id="ProtNLM"/>
    </source>
</evidence>
<evidence type="ECO:0000256" key="1">
    <source>
        <dbReference type="SAM" id="Phobius"/>
    </source>
</evidence>
<dbReference type="Proteomes" id="UP000267035">
    <property type="component" value="Unassembled WGS sequence"/>
</dbReference>
<comment type="caution">
    <text evidence="2">The sequence shown here is derived from an EMBL/GenBank/DDBJ whole genome shotgun (WGS) entry which is preliminary data.</text>
</comment>
<evidence type="ECO:0000313" key="2">
    <source>
        <dbReference type="EMBL" id="RMW99423.1"/>
    </source>
</evidence>
<feature type="transmembrane region" description="Helical" evidence="1">
    <location>
        <begin position="118"/>
        <end position="136"/>
    </location>
</feature>
<protein>
    <recommendedName>
        <fullName evidence="4">Transmembrane protein</fullName>
    </recommendedName>
</protein>
<dbReference type="EMBL" id="RDQL01000008">
    <property type="protein sequence ID" value="RMW99423.1"/>
    <property type="molecule type" value="Genomic_DNA"/>
</dbReference>
<keyword evidence="1" id="KW-1133">Transmembrane helix</keyword>
<accession>A0A3M6Q8B5</accession>
<evidence type="ECO:0000313" key="3">
    <source>
        <dbReference type="Proteomes" id="UP000267035"/>
    </source>
</evidence>
<gene>
    <name evidence="2" type="ORF">EBQ25_07595</name>
</gene>
<reference evidence="2 3" key="1">
    <citation type="submission" date="2018-10" db="EMBL/GenBank/DDBJ databases">
        <title>Comamonadaceae CDC group NO-1 genome sequencing and assembly.</title>
        <authorList>
            <person name="Bernier A.-M."/>
            <person name="Bernard K."/>
        </authorList>
    </citation>
    <scope>NUCLEOTIDE SEQUENCE [LARGE SCALE GENOMIC DNA]</scope>
    <source>
        <strain evidence="2 3">NML161473</strain>
    </source>
</reference>
<keyword evidence="1" id="KW-0812">Transmembrane</keyword>
<proteinExistence type="predicted"/>
<dbReference type="RefSeq" id="WP_122254066.1">
    <property type="nucleotide sequence ID" value="NZ_RDQL01000008.1"/>
</dbReference>
<name>A0A3M6Q8B5_9BURK</name>
<feature type="transmembrane region" description="Helical" evidence="1">
    <location>
        <begin position="142"/>
        <end position="161"/>
    </location>
</feature>